<evidence type="ECO:0000313" key="4">
    <source>
        <dbReference type="EMBL" id="RHZ64244.1"/>
    </source>
</evidence>
<feature type="repeat" description="TPR" evidence="3">
    <location>
        <begin position="39"/>
        <end position="72"/>
    </location>
</feature>
<keyword evidence="2 3" id="KW-0802">TPR repeat</keyword>
<dbReference type="PROSITE" id="PS50293">
    <property type="entry name" value="TPR_REGION"/>
    <property type="match status" value="1"/>
</dbReference>
<dbReference type="PANTHER" id="PTHR44858:SF1">
    <property type="entry name" value="UDP-N-ACETYLGLUCOSAMINE--PEPTIDE N-ACETYLGLUCOSAMINYLTRANSFERASE SPINDLY-RELATED"/>
    <property type="match status" value="1"/>
</dbReference>
<accession>A0A397HSE3</accession>
<dbReference type="Proteomes" id="UP000266861">
    <property type="component" value="Unassembled WGS sequence"/>
</dbReference>
<dbReference type="InterPro" id="IPR019734">
    <property type="entry name" value="TPR_rpt"/>
</dbReference>
<dbReference type="PROSITE" id="PS50005">
    <property type="entry name" value="TPR"/>
    <property type="match status" value="2"/>
</dbReference>
<dbReference type="PANTHER" id="PTHR44858">
    <property type="entry name" value="TETRATRICOPEPTIDE REPEAT PROTEIN 6"/>
    <property type="match status" value="1"/>
</dbReference>
<evidence type="ECO:0000256" key="3">
    <source>
        <dbReference type="PROSITE-ProRule" id="PRU00339"/>
    </source>
</evidence>
<dbReference type="Pfam" id="PF00515">
    <property type="entry name" value="TPR_1"/>
    <property type="match status" value="1"/>
</dbReference>
<dbReference type="SMART" id="SM00028">
    <property type="entry name" value="TPR"/>
    <property type="match status" value="2"/>
</dbReference>
<gene>
    <name evidence="4" type="ORF">Glove_326g66</name>
</gene>
<evidence type="ECO:0000313" key="5">
    <source>
        <dbReference type="Proteomes" id="UP000266861"/>
    </source>
</evidence>
<reference evidence="4 5" key="1">
    <citation type="submission" date="2018-08" db="EMBL/GenBank/DDBJ databases">
        <title>Genome and evolution of the arbuscular mycorrhizal fungus Diversispora epigaea (formerly Glomus versiforme) and its bacterial endosymbionts.</title>
        <authorList>
            <person name="Sun X."/>
            <person name="Fei Z."/>
            <person name="Harrison M."/>
        </authorList>
    </citation>
    <scope>NUCLEOTIDE SEQUENCE [LARGE SCALE GENOMIC DNA]</scope>
    <source>
        <strain evidence="4 5">IT104</strain>
    </source>
</reference>
<feature type="repeat" description="TPR" evidence="3">
    <location>
        <begin position="97"/>
        <end position="130"/>
    </location>
</feature>
<proteinExistence type="predicted"/>
<dbReference type="InterPro" id="IPR050498">
    <property type="entry name" value="Ycf3"/>
</dbReference>
<evidence type="ECO:0000256" key="1">
    <source>
        <dbReference type="ARBA" id="ARBA00022737"/>
    </source>
</evidence>
<dbReference type="InterPro" id="IPR011990">
    <property type="entry name" value="TPR-like_helical_dom_sf"/>
</dbReference>
<dbReference type="SUPFAM" id="SSF48452">
    <property type="entry name" value="TPR-like"/>
    <property type="match status" value="1"/>
</dbReference>
<sequence>MKNSRKVLEISEKKVTRRNLSKVRNVHFNNLLKKEPNNALALKLRGETYLKLEKYNEALTDFDKLLEIEPNNTLNLDLYEEIINKYNEILEIEPNNTLALRSRGETYKMLNKYKESLDDFNKILKITSYDVSVINLIIEIEKEQQTGSRMVQSIKTESSEFINWIPYSQFKDLKYIAEGGFGVDLLLKLFYKIGIQERYLFGLKAEIIK</sequence>
<dbReference type="OrthoDB" id="2942533at2759"/>
<dbReference type="AlphaFoldDB" id="A0A397HSE3"/>
<keyword evidence="5" id="KW-1185">Reference proteome</keyword>
<keyword evidence="1" id="KW-0677">Repeat</keyword>
<dbReference type="EMBL" id="PQFF01000298">
    <property type="protein sequence ID" value="RHZ64244.1"/>
    <property type="molecule type" value="Genomic_DNA"/>
</dbReference>
<comment type="caution">
    <text evidence="4">The sequence shown here is derived from an EMBL/GenBank/DDBJ whole genome shotgun (WGS) entry which is preliminary data.</text>
</comment>
<organism evidence="4 5">
    <name type="scientific">Diversispora epigaea</name>
    <dbReference type="NCBI Taxonomy" id="1348612"/>
    <lineage>
        <taxon>Eukaryota</taxon>
        <taxon>Fungi</taxon>
        <taxon>Fungi incertae sedis</taxon>
        <taxon>Mucoromycota</taxon>
        <taxon>Glomeromycotina</taxon>
        <taxon>Glomeromycetes</taxon>
        <taxon>Diversisporales</taxon>
        <taxon>Diversisporaceae</taxon>
        <taxon>Diversispora</taxon>
    </lineage>
</organism>
<dbReference type="Gene3D" id="1.25.40.10">
    <property type="entry name" value="Tetratricopeptide repeat domain"/>
    <property type="match status" value="2"/>
</dbReference>
<protein>
    <submittedName>
        <fullName evidence="4">Uncharacterized protein</fullName>
    </submittedName>
</protein>
<evidence type="ECO:0000256" key="2">
    <source>
        <dbReference type="ARBA" id="ARBA00022803"/>
    </source>
</evidence>
<name>A0A397HSE3_9GLOM</name>
<dbReference type="STRING" id="1348612.A0A397HSE3"/>